<feature type="transmembrane region" description="Helical" evidence="1">
    <location>
        <begin position="69"/>
        <end position="95"/>
    </location>
</feature>
<evidence type="ECO:0000313" key="3">
    <source>
        <dbReference type="Proteomes" id="UP000187608"/>
    </source>
</evidence>
<name>A0A1N7JCY3_9BACI</name>
<dbReference type="Pfam" id="PF05437">
    <property type="entry name" value="AzlD"/>
    <property type="match status" value="1"/>
</dbReference>
<dbReference type="STRING" id="570947.SAMN05421687_10558"/>
<keyword evidence="1" id="KW-1133">Transmembrane helix</keyword>
<reference evidence="3" key="1">
    <citation type="submission" date="2017-01" db="EMBL/GenBank/DDBJ databases">
        <authorList>
            <person name="Varghese N."/>
            <person name="Submissions S."/>
        </authorList>
    </citation>
    <scope>NUCLEOTIDE SEQUENCE [LARGE SCALE GENOMIC DNA]</scope>
    <source>
        <strain evidence="3">DSM 23127</strain>
    </source>
</reference>
<evidence type="ECO:0000256" key="1">
    <source>
        <dbReference type="SAM" id="Phobius"/>
    </source>
</evidence>
<dbReference type="Proteomes" id="UP000187608">
    <property type="component" value="Unassembled WGS sequence"/>
</dbReference>
<dbReference type="EMBL" id="FTOC01000005">
    <property type="protein sequence ID" value="SIS47213.1"/>
    <property type="molecule type" value="Genomic_DNA"/>
</dbReference>
<dbReference type="OrthoDB" id="9811308at2"/>
<evidence type="ECO:0000313" key="2">
    <source>
        <dbReference type="EMBL" id="SIS47213.1"/>
    </source>
</evidence>
<dbReference type="RefSeq" id="WP_076558632.1">
    <property type="nucleotide sequence ID" value="NZ_FTOC01000005.1"/>
</dbReference>
<proteinExistence type="predicted"/>
<sequence>MILWAIAGMSIVTLLPRIVPVFIMDRLNLPNWGRRWLAAIPYAALGALIVPGIFTVIEGKPWIGLAGGAAAVVTAWLRAPIMVSVLIAIITVLLLNGI</sequence>
<accession>A0A1N7JCY3</accession>
<keyword evidence="1" id="KW-0812">Transmembrane</keyword>
<gene>
    <name evidence="2" type="ORF">SAMN05421687_10558</name>
</gene>
<feature type="transmembrane region" description="Helical" evidence="1">
    <location>
        <begin position="6"/>
        <end position="24"/>
    </location>
</feature>
<dbReference type="AlphaFoldDB" id="A0A1N7JCY3"/>
<protein>
    <submittedName>
        <fullName evidence="2">Branched-chain amino acid transport protein</fullName>
    </submittedName>
</protein>
<feature type="transmembrane region" description="Helical" evidence="1">
    <location>
        <begin position="36"/>
        <end position="57"/>
    </location>
</feature>
<keyword evidence="3" id="KW-1185">Reference proteome</keyword>
<dbReference type="InterPro" id="IPR008407">
    <property type="entry name" value="Brnchd-chn_aa_trnsp_AzlD"/>
</dbReference>
<keyword evidence="1" id="KW-0472">Membrane</keyword>
<organism evidence="2 3">
    <name type="scientific">Salimicrobium flavidum</name>
    <dbReference type="NCBI Taxonomy" id="570947"/>
    <lineage>
        <taxon>Bacteria</taxon>
        <taxon>Bacillati</taxon>
        <taxon>Bacillota</taxon>
        <taxon>Bacilli</taxon>
        <taxon>Bacillales</taxon>
        <taxon>Bacillaceae</taxon>
        <taxon>Salimicrobium</taxon>
    </lineage>
</organism>